<evidence type="ECO:0000256" key="1">
    <source>
        <dbReference type="SAM" id="Phobius"/>
    </source>
</evidence>
<keyword evidence="1" id="KW-1133">Transmembrane helix</keyword>
<feature type="transmembrane region" description="Helical" evidence="1">
    <location>
        <begin position="139"/>
        <end position="162"/>
    </location>
</feature>
<feature type="transmembrane region" description="Helical" evidence="1">
    <location>
        <begin position="338"/>
        <end position="356"/>
    </location>
</feature>
<feature type="transmembrane region" description="Helical" evidence="1">
    <location>
        <begin position="224"/>
        <end position="244"/>
    </location>
</feature>
<feature type="transmembrane region" description="Helical" evidence="1">
    <location>
        <begin position="274"/>
        <end position="294"/>
    </location>
</feature>
<protein>
    <submittedName>
        <fullName evidence="2">Uncharacterized protein</fullName>
    </submittedName>
</protein>
<feature type="transmembrane region" description="Helical" evidence="1">
    <location>
        <begin position="61"/>
        <end position="79"/>
    </location>
</feature>
<keyword evidence="1" id="KW-0812">Transmembrane</keyword>
<evidence type="ECO:0000313" key="2">
    <source>
        <dbReference type="EMBL" id="CUV03942.1"/>
    </source>
</evidence>
<organism evidence="2">
    <name type="scientific">Cryptosporidium hominis</name>
    <dbReference type="NCBI Taxonomy" id="237895"/>
    <lineage>
        <taxon>Eukaryota</taxon>
        <taxon>Sar</taxon>
        <taxon>Alveolata</taxon>
        <taxon>Apicomplexa</taxon>
        <taxon>Conoidasida</taxon>
        <taxon>Coccidia</taxon>
        <taxon>Eucoccidiorida</taxon>
        <taxon>Eimeriorina</taxon>
        <taxon>Cryptosporidiidae</taxon>
        <taxon>Cryptosporidium</taxon>
    </lineage>
</organism>
<sequence length="438" mass="51728">MCSNIYRENNKKNESLKDFLESQLTIQIGISLWIIFFFHCSHIIMYNGVIFPVAIDVNATFSYYTVDLLNIAIPLYLYSHGWELVKIRVMNFQYYLNHHLKYLLPGFVYWLLIFVIKNFDKFELSTQSNFSLPNEDWSWSVPYRFGLISIFIYHFLVAMVMYPIICLIKKCYNCYESCEYEYGIISNSDLITNVDKGFSENEISKSFVASQNVYINYGSSNSNLPYIISNIIIYFLIINIFFYFSYSANLYILYTLFYSSIFLIYSLKFIQKEISISGICIFMNITYISLYKYLTSGIPNSAFNNGAVFFNTFFLFLVYYFTGFTMAFTDFLLKIQKYYLDLLFLLPIIYNFLSIPNRTLMYSPLIFPISFQEGDQTRVIISTWIGIIFTISIVLRFCRKRSIEYTKLIIKKIPYILIILVTMISFIYERARQIANGL</sequence>
<dbReference type="Proteomes" id="UP000199752">
    <property type="component" value="Chromosome 1"/>
</dbReference>
<feature type="transmembrane region" description="Helical" evidence="1">
    <location>
        <begin position="32"/>
        <end position="55"/>
    </location>
</feature>
<evidence type="ECO:0000313" key="3">
    <source>
        <dbReference type="EMBL" id="PPS96953.1"/>
    </source>
</evidence>
<feature type="transmembrane region" description="Helical" evidence="1">
    <location>
        <begin position="250"/>
        <end position="267"/>
    </location>
</feature>
<dbReference type="VEuPathDB" id="CryptoDB:ChTU502y2012_302g0005"/>
<reference evidence="2" key="2">
    <citation type="submission" date="2015-08" db="EMBL/GenBank/DDBJ databases">
        <authorList>
            <person name="Babu N.S."/>
            <person name="Beckwith C.J."/>
            <person name="Beseler K.G."/>
            <person name="Brison A."/>
            <person name="Carone J.V."/>
            <person name="Caskin T.P."/>
            <person name="Diamond M."/>
            <person name="Durham M.E."/>
            <person name="Foxe J.M."/>
            <person name="Go M."/>
            <person name="Henderson B.A."/>
            <person name="Jones I.B."/>
            <person name="McGettigan J.A."/>
            <person name="Micheletti S.J."/>
            <person name="Nasrallah M.E."/>
            <person name="Ortiz D."/>
            <person name="Piller C.R."/>
            <person name="Privatt S.R."/>
            <person name="Schneider S.L."/>
            <person name="Sharp S."/>
            <person name="Smith T.C."/>
            <person name="Stanton J.D."/>
            <person name="Ullery H.E."/>
            <person name="Wilson R.J."/>
            <person name="Serrano M.G."/>
            <person name="Buck G."/>
            <person name="Lee V."/>
            <person name="Wang Y."/>
            <person name="Carvalho R."/>
            <person name="Voegtly L."/>
            <person name="Shi R."/>
            <person name="Duckworth R."/>
            <person name="Johnson A."/>
            <person name="Loviza R."/>
            <person name="Walstead R."/>
            <person name="Shah Z."/>
            <person name="Kiflezghi M."/>
            <person name="Wade K."/>
            <person name="Ball S.L."/>
            <person name="Bradley K.W."/>
            <person name="Asai D.J."/>
            <person name="Bowman C.A."/>
            <person name="Russell D.A."/>
            <person name="Pope W.H."/>
            <person name="Jacobs-Sera D."/>
            <person name="Hendrix R.W."/>
            <person name="Hatfull G.F."/>
        </authorList>
    </citation>
    <scope>NUCLEOTIDE SEQUENCE [LARGE SCALE GENOMIC DNA]</scope>
</reference>
<keyword evidence="4" id="KW-1185">Reference proteome</keyword>
<feature type="transmembrane region" description="Helical" evidence="1">
    <location>
        <begin position="376"/>
        <end position="397"/>
    </location>
</feature>
<name>A0A0S4T9N0_CRYHO</name>
<proteinExistence type="predicted"/>
<dbReference type="VEuPathDB" id="CryptoDB:CHUDEA1_20"/>
<gene>
    <name evidence="2" type="ORF">CHUDEA1_20</name>
    <name evidence="3" type="ORF">GY17_00000997</name>
</gene>
<dbReference type="AlphaFoldDB" id="A0A0S4T9N0"/>
<keyword evidence="1" id="KW-0472">Membrane</keyword>
<accession>A0A0S4T9N0</accession>
<feature type="transmembrane region" description="Helical" evidence="1">
    <location>
        <begin position="306"/>
        <end position="326"/>
    </location>
</feature>
<reference evidence="3 4" key="3">
    <citation type="submission" date="2017-10" db="EMBL/GenBank/DDBJ databases">
        <title>Consistent, comparative and evidence-based genome annotation and re-annotation for the closely-related species, Cryptosporidium parvum, C. hominis and C. tyzzeri.</title>
        <authorList>
            <person name="Baptista R.P."/>
            <person name="Li Y."/>
            <person name="Sateriale A."/>
            <person name="Striepen B."/>
            <person name="Kissinger J.C."/>
        </authorList>
    </citation>
    <scope>NUCLEOTIDE SEQUENCE [LARGE SCALE GENOMIC DNA]</scope>
    <source>
        <strain evidence="3">30976</strain>
    </source>
</reference>
<dbReference type="Proteomes" id="UP001429100">
    <property type="component" value="Unassembled WGS sequence"/>
</dbReference>
<dbReference type="VEuPathDB" id="CryptoDB:GY17_00000997"/>
<feature type="transmembrane region" description="Helical" evidence="1">
    <location>
        <begin position="409"/>
        <end position="428"/>
    </location>
</feature>
<evidence type="ECO:0000313" key="4">
    <source>
        <dbReference type="Proteomes" id="UP001429100"/>
    </source>
</evidence>
<feature type="transmembrane region" description="Helical" evidence="1">
    <location>
        <begin position="100"/>
        <end position="119"/>
    </location>
</feature>
<reference evidence="3 4" key="1">
    <citation type="submission" date="2014-11" db="EMBL/GenBank/DDBJ databases">
        <title>Comparative genomic analysis of Cryptosporidium hominis reveals occurrence of genetic recombination in virulent subtypes.</title>
        <authorList>
            <person name="Guo Y."/>
            <person name="Tang K."/>
            <person name="Frace M."/>
            <person name="Li N."/>
            <person name="Roellig D.M."/>
            <person name="Sammons S."/>
            <person name="Knipe K."/>
            <person name="Rowe L."/>
            <person name="Feng Y."/>
            <person name="Xiao L."/>
        </authorList>
    </citation>
    <scope>NUCLEOTIDE SEQUENCE [LARGE SCALE GENOMIC DNA]</scope>
    <source>
        <strain evidence="3">30976</strain>
    </source>
</reference>
<dbReference type="EMBL" id="LN877947">
    <property type="protein sequence ID" value="CUV03942.1"/>
    <property type="molecule type" value="Genomic_DNA"/>
</dbReference>
<dbReference type="VEuPathDB" id="CryptoDB:Chro.10011"/>
<dbReference type="EMBL" id="JTAI01000044">
    <property type="protein sequence ID" value="PPS96953.1"/>
    <property type="molecule type" value="Genomic_DNA"/>
</dbReference>